<evidence type="ECO:0000256" key="5">
    <source>
        <dbReference type="SAM" id="SignalP"/>
    </source>
</evidence>
<dbReference type="Proteomes" id="UP000355283">
    <property type="component" value="Unassembled WGS sequence"/>
</dbReference>
<comment type="caution">
    <text evidence="7">The sequence shown here is derived from an EMBL/GenBank/DDBJ whole genome shotgun (WGS) entry which is preliminary data.</text>
</comment>
<dbReference type="PRINTS" id="PR00834">
    <property type="entry name" value="PROTEASES2C"/>
</dbReference>
<feature type="domain" description="PDZ" evidence="6">
    <location>
        <begin position="758"/>
        <end position="865"/>
    </location>
</feature>
<feature type="region of interest" description="Disordered" evidence="4">
    <location>
        <begin position="766"/>
        <end position="799"/>
    </location>
</feature>
<dbReference type="SMART" id="SM00228">
    <property type="entry name" value="PDZ"/>
    <property type="match status" value="1"/>
</dbReference>
<keyword evidence="8" id="KW-1185">Reference proteome</keyword>
<feature type="region of interest" description="Disordered" evidence="4">
    <location>
        <begin position="162"/>
        <end position="458"/>
    </location>
</feature>
<dbReference type="OrthoDB" id="4217619at2759"/>
<evidence type="ECO:0000256" key="1">
    <source>
        <dbReference type="ARBA" id="ARBA00010541"/>
    </source>
</evidence>
<feature type="compositionally biased region" description="Basic and acidic residues" evidence="4">
    <location>
        <begin position="968"/>
        <end position="988"/>
    </location>
</feature>
<gene>
    <name evidence="7" type="ORF">NSK_004257</name>
</gene>
<dbReference type="InterPro" id="IPR009003">
    <property type="entry name" value="Peptidase_S1_PA"/>
</dbReference>
<name>A0A4D9CZ10_9STRA</name>
<dbReference type="PANTHER" id="PTHR22939:SF129">
    <property type="entry name" value="SERINE PROTEASE HTRA2, MITOCHONDRIAL"/>
    <property type="match status" value="1"/>
</dbReference>
<sequence>MRKSPWRLSMALVLVFLLILCGCEKLATAEVSAGGHSRLEIRPQVTRRDSNTVQGVGGFVHAPGMSDGRRLRRMPLSTSRHSPGPPLPSTMAIAHARARSLSAGLWRFDREFQPSPAEEEDGFEPPGKGLLRLVWNVLRRRSVQVVGVAVLALSIFRNGLERKGPGKAGGILHGNGVPNAPERYVRSKDPAVTKNQQEREREKKRLEKAPKQETERAEQPGLRHGKESSTPFPLTGKPAPLDSEAPVPAPEGIQEEGSGAVGAPSSEKDAEEEPLGPGPDTERGFGKEQGLARKEARGGPLGLFRGWGRSKTGGEQAGGGRREGEGETGHGKRETGGEEVVESGDRRVEGREVREEEGEERGEEEEEEEEEEGEGTVPFEERETPLLEDGEAFLARRGDVLQGAPAGTEGREVRARGRGRPRREAPGPAVVPVPGAPPSSSSSTFPPPPASSARPSGSSSFVGGVFRAVAPAVPRVDCVKVYKGEIKFASGSGVIYSPEGYLMTNSLLVRNALELKVTLADGREYPAEIKGVDEVLDVAVLKIIPPTPLAPVSSPPSLPAFQYAPVGDSESLQVGDWVLSVGSPRSPGPSVILGIVSGLTKTAAEVGRPETQVSFIQTDASFDAGVVGGPLVNEYGEVVGINSIGLRTSSTVQFSVPINQLKAAVEALARGREVHHPSIGVEMMPITPTLAAQLNQQAMLRQGQLQVQEEERMAEEKRQRQEARKERGQRRSGGRRQVGDGKDRDTGGALAHFLRKAQHAGGFLRQWQQPSDRSTPPPPPSSSPSSVGPSSSSSPPSQIQFIPEGGAVVVVHVLEDSPAQHGGLRHLDILLEIDRCPIYGVGDAQRIIHSSGVGRDLEIKVLRNTQEVTLHVRTTDFLTLFKKQQAAKKYPELRPKVKEGRRVGEEGGWLDGENAWHEQVRGVPGEQEGEQQPASDERGEEGCAVGECEEVNEKGARVGRKASPRAAARGEDKMGDGRSAKETKREDLQGECWT</sequence>
<organism evidence="7 8">
    <name type="scientific">Nannochloropsis salina CCMP1776</name>
    <dbReference type="NCBI Taxonomy" id="1027361"/>
    <lineage>
        <taxon>Eukaryota</taxon>
        <taxon>Sar</taxon>
        <taxon>Stramenopiles</taxon>
        <taxon>Ochrophyta</taxon>
        <taxon>Eustigmatophyceae</taxon>
        <taxon>Eustigmatales</taxon>
        <taxon>Monodopsidaceae</taxon>
        <taxon>Microchloropsis</taxon>
        <taxon>Microchloropsis salina</taxon>
    </lineage>
</organism>
<dbReference type="SUPFAM" id="SSF50494">
    <property type="entry name" value="Trypsin-like serine proteases"/>
    <property type="match status" value="1"/>
</dbReference>
<dbReference type="InterPro" id="IPR001478">
    <property type="entry name" value="PDZ"/>
</dbReference>
<evidence type="ECO:0000256" key="2">
    <source>
        <dbReference type="ARBA" id="ARBA00022670"/>
    </source>
</evidence>
<proteinExistence type="inferred from homology"/>
<evidence type="ECO:0000259" key="6">
    <source>
        <dbReference type="SMART" id="SM00228"/>
    </source>
</evidence>
<feature type="chain" id="PRO_5020038807" description="PDZ domain-containing protein" evidence="5">
    <location>
        <begin position="30"/>
        <end position="994"/>
    </location>
</feature>
<evidence type="ECO:0000256" key="3">
    <source>
        <dbReference type="ARBA" id="ARBA00022801"/>
    </source>
</evidence>
<dbReference type="SUPFAM" id="SSF50156">
    <property type="entry name" value="PDZ domain-like"/>
    <property type="match status" value="1"/>
</dbReference>
<feature type="compositionally biased region" description="Basic and acidic residues" evidence="4">
    <location>
        <begin position="280"/>
        <end position="297"/>
    </location>
</feature>
<comment type="similarity">
    <text evidence="1">Belongs to the peptidase S1C family.</text>
</comment>
<dbReference type="Gene3D" id="2.40.10.120">
    <property type="match status" value="1"/>
</dbReference>
<protein>
    <recommendedName>
        <fullName evidence="6">PDZ domain-containing protein</fullName>
    </recommendedName>
</protein>
<feature type="compositionally biased region" description="Low complexity" evidence="4">
    <location>
        <begin position="783"/>
        <end position="797"/>
    </location>
</feature>
<feature type="compositionally biased region" description="Acidic residues" evidence="4">
    <location>
        <begin position="355"/>
        <end position="374"/>
    </location>
</feature>
<feature type="region of interest" description="Disordered" evidence="4">
    <location>
        <begin position="923"/>
        <end position="994"/>
    </location>
</feature>
<dbReference type="InterPro" id="IPR001940">
    <property type="entry name" value="Peptidase_S1C"/>
</dbReference>
<dbReference type="GO" id="GO:0006508">
    <property type="term" value="P:proteolysis"/>
    <property type="evidence" value="ECO:0007669"/>
    <property type="project" value="UniProtKB-KW"/>
</dbReference>
<evidence type="ECO:0000313" key="8">
    <source>
        <dbReference type="Proteomes" id="UP000355283"/>
    </source>
</evidence>
<feature type="compositionally biased region" description="Basic and acidic residues" evidence="4">
    <location>
        <begin position="320"/>
        <end position="336"/>
    </location>
</feature>
<feature type="signal peptide" evidence="5">
    <location>
        <begin position="1"/>
        <end position="29"/>
    </location>
</feature>
<dbReference type="Pfam" id="PF13365">
    <property type="entry name" value="Trypsin_2"/>
    <property type="match status" value="1"/>
</dbReference>
<dbReference type="PROSITE" id="PS51257">
    <property type="entry name" value="PROKAR_LIPOPROTEIN"/>
    <property type="match status" value="1"/>
</dbReference>
<keyword evidence="2" id="KW-0645">Protease</keyword>
<feature type="compositionally biased region" description="Basic and acidic residues" evidence="4">
    <location>
        <begin position="343"/>
        <end position="354"/>
    </location>
</feature>
<dbReference type="Gene3D" id="2.30.42.10">
    <property type="match status" value="1"/>
</dbReference>
<dbReference type="AlphaFoldDB" id="A0A4D9CZ10"/>
<dbReference type="PANTHER" id="PTHR22939">
    <property type="entry name" value="SERINE PROTEASE FAMILY S1C HTRA-RELATED"/>
    <property type="match status" value="1"/>
</dbReference>
<accession>A0A4D9CZ10</accession>
<feature type="compositionally biased region" description="Basic and acidic residues" evidence="4">
    <location>
        <begin position="737"/>
        <end position="746"/>
    </location>
</feature>
<dbReference type="EMBL" id="SDOX01000019">
    <property type="protein sequence ID" value="TFJ84266.1"/>
    <property type="molecule type" value="Genomic_DNA"/>
</dbReference>
<keyword evidence="5" id="KW-0732">Signal</keyword>
<feature type="region of interest" description="Disordered" evidence="4">
    <location>
        <begin position="703"/>
        <end position="747"/>
    </location>
</feature>
<dbReference type="Pfam" id="PF13180">
    <property type="entry name" value="PDZ_2"/>
    <property type="match status" value="1"/>
</dbReference>
<evidence type="ECO:0000256" key="4">
    <source>
        <dbReference type="SAM" id="MobiDB-lite"/>
    </source>
</evidence>
<reference evidence="7 8" key="1">
    <citation type="submission" date="2019-01" db="EMBL/GenBank/DDBJ databases">
        <title>Nuclear Genome Assembly of the Microalgal Biofuel strain Nannochloropsis salina CCMP1776.</title>
        <authorList>
            <person name="Hovde B."/>
        </authorList>
    </citation>
    <scope>NUCLEOTIDE SEQUENCE [LARGE SCALE GENOMIC DNA]</scope>
    <source>
        <strain evidence="7 8">CCMP1776</strain>
    </source>
</reference>
<dbReference type="GO" id="GO:0004252">
    <property type="term" value="F:serine-type endopeptidase activity"/>
    <property type="evidence" value="ECO:0007669"/>
    <property type="project" value="InterPro"/>
</dbReference>
<evidence type="ECO:0000313" key="7">
    <source>
        <dbReference type="EMBL" id="TFJ84266.1"/>
    </source>
</evidence>
<dbReference type="InterPro" id="IPR036034">
    <property type="entry name" value="PDZ_sf"/>
</dbReference>
<feature type="compositionally biased region" description="Basic and acidic residues" evidence="4">
    <location>
        <begin position="183"/>
        <end position="218"/>
    </location>
</feature>
<keyword evidence="3" id="KW-0378">Hydrolase</keyword>
<feature type="compositionally biased region" description="Basic and acidic residues" evidence="4">
    <location>
        <begin position="709"/>
        <end position="726"/>
    </location>
</feature>